<dbReference type="EMBL" id="CAMAPE010000004">
    <property type="protein sequence ID" value="CAH9063232.1"/>
    <property type="molecule type" value="Genomic_DNA"/>
</dbReference>
<dbReference type="EMBL" id="CAMAPE010000004">
    <property type="protein sequence ID" value="CAH9063141.1"/>
    <property type="molecule type" value="Genomic_DNA"/>
</dbReference>
<dbReference type="Proteomes" id="UP001152484">
    <property type="component" value="Unassembled WGS sequence"/>
</dbReference>
<proteinExistence type="predicted"/>
<evidence type="ECO:0000313" key="3">
    <source>
        <dbReference type="EMBL" id="CAH9063232.1"/>
    </source>
</evidence>
<dbReference type="OrthoDB" id="1327376at2759"/>
<protein>
    <submittedName>
        <fullName evidence="1">Uncharacterized protein</fullName>
    </submittedName>
</protein>
<reference evidence="1" key="1">
    <citation type="submission" date="2022-07" db="EMBL/GenBank/DDBJ databases">
        <authorList>
            <person name="Macas J."/>
            <person name="Novak P."/>
            <person name="Neumann P."/>
        </authorList>
    </citation>
    <scope>NUCLEOTIDE SEQUENCE</scope>
</reference>
<gene>
    <name evidence="1" type="ORF">CEURO_LOCUS2013</name>
    <name evidence="2" type="ORF">CEURO_LOCUS2015</name>
    <name evidence="3" type="ORF">CEURO_LOCUS2017</name>
</gene>
<comment type="caution">
    <text evidence="1">The sequence shown here is derived from an EMBL/GenBank/DDBJ whole genome shotgun (WGS) entry which is preliminary data.</text>
</comment>
<organism evidence="1 4">
    <name type="scientific">Cuscuta europaea</name>
    <name type="common">European dodder</name>
    <dbReference type="NCBI Taxonomy" id="41803"/>
    <lineage>
        <taxon>Eukaryota</taxon>
        <taxon>Viridiplantae</taxon>
        <taxon>Streptophyta</taxon>
        <taxon>Embryophyta</taxon>
        <taxon>Tracheophyta</taxon>
        <taxon>Spermatophyta</taxon>
        <taxon>Magnoliopsida</taxon>
        <taxon>eudicotyledons</taxon>
        <taxon>Gunneridae</taxon>
        <taxon>Pentapetalae</taxon>
        <taxon>asterids</taxon>
        <taxon>lamiids</taxon>
        <taxon>Solanales</taxon>
        <taxon>Convolvulaceae</taxon>
        <taxon>Cuscuteae</taxon>
        <taxon>Cuscuta</taxon>
        <taxon>Cuscuta subgen. Cuscuta</taxon>
    </lineage>
</organism>
<evidence type="ECO:0000313" key="1">
    <source>
        <dbReference type="EMBL" id="CAH9063141.1"/>
    </source>
</evidence>
<keyword evidence="4" id="KW-1185">Reference proteome</keyword>
<dbReference type="EMBL" id="CAMAPE010000004">
    <property type="protein sequence ID" value="CAH9063191.1"/>
    <property type="molecule type" value="Genomic_DNA"/>
</dbReference>
<sequence length="261" mass="29409">MSITSRSSICPPGAHSLASVPAFLESKLLAYEEDRTTPCSMLRYKRVAARKLTEFLVFRIRDDPSFDDIFQHMEPAAMMRSASSILIGYWANEEAILPLVYAMGARAFGVKRFGSGEACISNVKEKEHDLVPGEERPVNKICMESPSCTIIADLSQFPEAVLLAEELLESLKDAVPLRLPPYLHYLERHRSAALGFWFAPVIILHLIKELKEDLKNVLADNYFEDSVEYTDLFVKASMHHKMMTTRKRKGCSMHGAAINRG</sequence>
<dbReference type="AlphaFoldDB" id="A0A9P1DYX8"/>
<evidence type="ECO:0000313" key="4">
    <source>
        <dbReference type="Proteomes" id="UP001152484"/>
    </source>
</evidence>
<name>A0A9P1DYX8_CUSEU</name>
<evidence type="ECO:0000313" key="2">
    <source>
        <dbReference type="EMBL" id="CAH9063191.1"/>
    </source>
</evidence>
<accession>A0A9P1DYX8</accession>